<reference evidence="1 2" key="1">
    <citation type="submission" date="2011-02" db="EMBL/GenBank/DDBJ databases">
        <authorList>
            <person name="Muzny D."/>
            <person name="Qin X."/>
            <person name="Deng J."/>
            <person name="Jiang H."/>
            <person name="Liu Y."/>
            <person name="Qu J."/>
            <person name="Song X.-Z."/>
            <person name="Zhang L."/>
            <person name="Thornton R."/>
            <person name="Coyle M."/>
            <person name="Francisco L."/>
            <person name="Jackson L."/>
            <person name="Javaid M."/>
            <person name="Korchina V."/>
            <person name="Kovar C."/>
            <person name="Mata R."/>
            <person name="Mathew T."/>
            <person name="Ngo R."/>
            <person name="Nguyen L."/>
            <person name="Nguyen N."/>
            <person name="Okwuonu G."/>
            <person name="Ongeri F."/>
            <person name="Pham C."/>
            <person name="Simmons D."/>
            <person name="Wilczek-Boney K."/>
            <person name="Hale W."/>
            <person name="Jakkamsetti A."/>
            <person name="Pham P."/>
            <person name="Ruth R."/>
            <person name="San Lucas F."/>
            <person name="Warren J."/>
            <person name="Zhang J."/>
            <person name="Zhao Z."/>
            <person name="Zhou C."/>
            <person name="Zhu D."/>
            <person name="Lee S."/>
            <person name="Bess C."/>
            <person name="Blankenburg K."/>
            <person name="Forbes L."/>
            <person name="Fu Q."/>
            <person name="Gubbala S."/>
            <person name="Hirani K."/>
            <person name="Jayaseelan J.C."/>
            <person name="Lara F."/>
            <person name="Munidasa M."/>
            <person name="Palculict T."/>
            <person name="Patil S."/>
            <person name="Pu L.-L."/>
            <person name="Saada N."/>
            <person name="Tang L."/>
            <person name="Weissenberger G."/>
            <person name="Zhu Y."/>
            <person name="Hemphill L."/>
            <person name="Shang Y."/>
            <person name="Youmans B."/>
            <person name="Ayvaz T."/>
            <person name="Ross M."/>
            <person name="Santibanez J."/>
            <person name="Aqrawi P."/>
            <person name="Gross S."/>
            <person name="Joshi V."/>
            <person name="Fowler G."/>
            <person name="Nazareth L."/>
            <person name="Reid J."/>
            <person name="Worley K."/>
            <person name="Petrosino J."/>
            <person name="Highlander S."/>
            <person name="Gibbs R."/>
        </authorList>
    </citation>
    <scope>NUCLEOTIDE SEQUENCE [LARGE SCALE GENOMIC DNA]</scope>
    <source>
        <strain evidence="1 2">ATCC BAA-1200</strain>
    </source>
</reference>
<name>F2BAV4_9NEIS</name>
<dbReference type="EMBL" id="AFAY01000016">
    <property type="protein sequence ID" value="EGF11450.1"/>
    <property type="molecule type" value="Genomic_DNA"/>
</dbReference>
<dbReference type="AlphaFoldDB" id="F2BAV4"/>
<protein>
    <submittedName>
        <fullName evidence="1">Uncharacterized protein</fullName>
    </submittedName>
</protein>
<proteinExistence type="predicted"/>
<dbReference type="HOGENOM" id="CLU_2509220_0_0_4"/>
<dbReference type="Proteomes" id="UP000004105">
    <property type="component" value="Unassembled WGS sequence"/>
</dbReference>
<evidence type="ECO:0000313" key="1">
    <source>
        <dbReference type="EMBL" id="EGF11450.1"/>
    </source>
</evidence>
<keyword evidence="2" id="KW-1185">Reference proteome</keyword>
<evidence type="ECO:0000313" key="2">
    <source>
        <dbReference type="Proteomes" id="UP000004105"/>
    </source>
</evidence>
<accession>F2BAV4</accession>
<organism evidence="1 2">
    <name type="scientific">Neisseria bacilliformis ATCC BAA-1200</name>
    <dbReference type="NCBI Taxonomy" id="888742"/>
    <lineage>
        <taxon>Bacteria</taxon>
        <taxon>Pseudomonadati</taxon>
        <taxon>Pseudomonadota</taxon>
        <taxon>Betaproteobacteria</taxon>
        <taxon>Neisseriales</taxon>
        <taxon>Neisseriaceae</taxon>
        <taxon>Neisseria</taxon>
    </lineage>
</organism>
<comment type="caution">
    <text evidence="1">The sequence shown here is derived from an EMBL/GenBank/DDBJ whole genome shotgun (WGS) entry which is preliminary data.</text>
</comment>
<sequence length="85" mass="9218">MFVKTREGGFGQGGDFELLRFVQPVVFEDGAEEGERVEVGVTFVVGDGFAVARQGEGVEAGIEFHVFRRPFGVSTAFSETSSPRD</sequence>
<gene>
    <name evidence="1" type="ORF">HMPREF9123_0858</name>
</gene>